<protein>
    <submittedName>
        <fullName evidence="1">Uncharacterized protein</fullName>
    </submittedName>
</protein>
<organism evidence="1 2">
    <name type="scientific">Terrabacter terrae</name>
    <dbReference type="NCBI Taxonomy" id="318434"/>
    <lineage>
        <taxon>Bacteria</taxon>
        <taxon>Bacillati</taxon>
        <taxon>Actinomycetota</taxon>
        <taxon>Actinomycetes</taxon>
        <taxon>Micrococcales</taxon>
        <taxon>Intrasporangiaceae</taxon>
        <taxon>Terrabacter</taxon>
    </lineage>
</organism>
<sequence length="62" mass="6863">MYDCTVIFGRERAQKLWELMREASGTACPCARGGPCIFDWAHRDSFSVVTHASEAPGSERNG</sequence>
<reference evidence="1 2" key="1">
    <citation type="journal article" date="2019" name="Int. J. Syst. Evol. Microbiol.">
        <title>The Global Catalogue of Microorganisms (GCM) 10K type strain sequencing project: providing services to taxonomists for standard genome sequencing and annotation.</title>
        <authorList>
            <consortium name="The Broad Institute Genomics Platform"/>
            <consortium name="The Broad Institute Genome Sequencing Center for Infectious Disease"/>
            <person name="Wu L."/>
            <person name="Ma J."/>
        </authorList>
    </citation>
    <scope>NUCLEOTIDE SEQUENCE [LARGE SCALE GENOMIC DNA]</scope>
    <source>
        <strain evidence="1 2">JCM 14283</strain>
    </source>
</reference>
<evidence type="ECO:0000313" key="2">
    <source>
        <dbReference type="Proteomes" id="UP001501285"/>
    </source>
</evidence>
<dbReference type="EMBL" id="BAAANB010000001">
    <property type="protein sequence ID" value="GAA2018814.1"/>
    <property type="molecule type" value="Genomic_DNA"/>
</dbReference>
<proteinExistence type="predicted"/>
<comment type="caution">
    <text evidence="1">The sequence shown here is derived from an EMBL/GenBank/DDBJ whole genome shotgun (WGS) entry which is preliminary data.</text>
</comment>
<evidence type="ECO:0000313" key="1">
    <source>
        <dbReference type="EMBL" id="GAA2018814.1"/>
    </source>
</evidence>
<name>A0ABN2TRP1_9MICO</name>
<keyword evidence="2" id="KW-1185">Reference proteome</keyword>
<dbReference type="Proteomes" id="UP001501285">
    <property type="component" value="Unassembled WGS sequence"/>
</dbReference>
<gene>
    <name evidence="1" type="ORF">GCM10009740_03430</name>
</gene>
<accession>A0ABN2TRP1</accession>